<evidence type="ECO:0000313" key="11">
    <source>
        <dbReference type="EMBL" id="SDE47719.1"/>
    </source>
</evidence>
<dbReference type="OrthoDB" id="9805202at2"/>
<dbReference type="PROSITE" id="PS51257">
    <property type="entry name" value="PROKAR_LIPOPROTEIN"/>
    <property type="match status" value="1"/>
</dbReference>
<dbReference type="GO" id="GO:0042597">
    <property type="term" value="C:periplasmic space"/>
    <property type="evidence" value="ECO:0007669"/>
    <property type="project" value="UniProtKB-SubCell"/>
</dbReference>
<dbReference type="AlphaFoldDB" id="A0A1G7D886"/>
<feature type="binding site" description="covalent" evidence="8">
    <location>
        <position position="220"/>
    </location>
    <ligand>
        <name>heme c</name>
        <dbReference type="ChEBI" id="CHEBI:61717"/>
        <label>2</label>
    </ligand>
</feature>
<dbReference type="SUPFAM" id="SSF46626">
    <property type="entry name" value="Cytochrome c"/>
    <property type="match status" value="2"/>
</dbReference>
<dbReference type="InterPro" id="IPR009056">
    <property type="entry name" value="Cyt_c-like_dom"/>
</dbReference>
<dbReference type="GO" id="GO:0046872">
    <property type="term" value="F:metal ion binding"/>
    <property type="evidence" value="ECO:0007669"/>
    <property type="project" value="UniProtKB-KW"/>
</dbReference>
<comment type="PTM">
    <text evidence="8">Binds 2 heme groups per subunit.</text>
</comment>
<dbReference type="Pfam" id="PF03150">
    <property type="entry name" value="CCP_MauG"/>
    <property type="match status" value="1"/>
</dbReference>
<dbReference type="GO" id="GO:0009055">
    <property type="term" value="F:electron transfer activity"/>
    <property type="evidence" value="ECO:0007669"/>
    <property type="project" value="InterPro"/>
</dbReference>
<dbReference type="STRING" id="1071918.SAMN05421544_11044"/>
<evidence type="ECO:0000256" key="7">
    <source>
        <dbReference type="ARBA" id="ARBA00023004"/>
    </source>
</evidence>
<dbReference type="RefSeq" id="WP_092736774.1">
    <property type="nucleotide sequence ID" value="NZ_FNAS01000010.1"/>
</dbReference>
<feature type="binding site" description="covalent" evidence="8">
    <location>
        <position position="77"/>
    </location>
    <ligand>
        <name>heme c</name>
        <dbReference type="ChEBI" id="CHEBI:61717"/>
        <label>1</label>
    </ligand>
</feature>
<feature type="binding site" description="covalent" evidence="8">
    <location>
        <position position="80"/>
    </location>
    <ligand>
        <name>heme c</name>
        <dbReference type="ChEBI" id="CHEBI:61717"/>
        <label>1</label>
    </ligand>
</feature>
<keyword evidence="5" id="KW-0574">Periplasm</keyword>
<dbReference type="PANTHER" id="PTHR30600">
    <property type="entry name" value="CYTOCHROME C PEROXIDASE-RELATED"/>
    <property type="match status" value="1"/>
</dbReference>
<accession>A0A1G7D886</accession>
<keyword evidence="3 9" id="KW-0479">Metal-binding</keyword>
<keyword evidence="4" id="KW-0732">Signal</keyword>
<dbReference type="Gene3D" id="1.10.760.10">
    <property type="entry name" value="Cytochrome c-like domain"/>
    <property type="match status" value="2"/>
</dbReference>
<keyword evidence="12" id="KW-1185">Reference proteome</keyword>
<evidence type="ECO:0000256" key="1">
    <source>
        <dbReference type="ARBA" id="ARBA00004418"/>
    </source>
</evidence>
<feature type="domain" description="Cytochrome c" evidence="10">
    <location>
        <begin position="207"/>
        <end position="338"/>
    </location>
</feature>
<dbReference type="PIRSF" id="PIRSF000294">
    <property type="entry name" value="Cytochrome-c_peroxidase"/>
    <property type="match status" value="1"/>
</dbReference>
<dbReference type="InterPro" id="IPR026259">
    <property type="entry name" value="MauG/Cytc_peroxidase"/>
</dbReference>
<sequence>MKKNILGVVLLFFVLLSCRKEEKVYYPVDTKIQLGIPDYFPKIQHDIEKNYPTKYGIELGKKLFHEGRLSADGIVSCGFCHIQENAFTHHGHPVSHGVYDRIGIRNAPPVQNMIFLNKYMWDGSITNLEEQPLVPISTHEEMDGDIGTILKTLNNDKDYKRLFKIVYGDETATPERIFKALTQFMATLISADSKYDKVMRHEAEFSAQEQEGYKLFNEKCTSCHSTALFTDQSFRYTGLPYNAYYKDNGRERVTDKKEDYLKFRVPSLRNLGYTAPYMHDGRFFTLKAVLDFYSNDNGHQIQDAPNLDPLLKKIPGRVGIPMTEQEKKDIIAFLLTLDDPQFISNPAFAE</sequence>
<keyword evidence="2 8" id="KW-0349">Heme</keyword>
<keyword evidence="6" id="KW-0560">Oxidoreductase</keyword>
<protein>
    <submittedName>
        <fullName evidence="11">Cytochrome c peroxidase</fullName>
    </submittedName>
</protein>
<gene>
    <name evidence="11" type="ORF">SAMN05421544_11044</name>
</gene>
<dbReference type="GO" id="GO:0004130">
    <property type="term" value="F:cytochrome-c peroxidase activity"/>
    <property type="evidence" value="ECO:0007669"/>
    <property type="project" value="TreeGrafter"/>
</dbReference>
<dbReference type="PROSITE" id="PS51007">
    <property type="entry name" value="CYTC"/>
    <property type="match status" value="1"/>
</dbReference>
<proteinExistence type="predicted"/>
<dbReference type="GO" id="GO:0020037">
    <property type="term" value="F:heme binding"/>
    <property type="evidence" value="ECO:0007669"/>
    <property type="project" value="InterPro"/>
</dbReference>
<reference evidence="11 12" key="1">
    <citation type="submission" date="2016-10" db="EMBL/GenBank/DDBJ databases">
        <authorList>
            <person name="de Groot N.N."/>
        </authorList>
    </citation>
    <scope>NUCLEOTIDE SEQUENCE [LARGE SCALE GENOMIC DNA]</scope>
    <source>
        <strain evidence="11 12">DSM 24015</strain>
    </source>
</reference>
<evidence type="ECO:0000256" key="4">
    <source>
        <dbReference type="ARBA" id="ARBA00022729"/>
    </source>
</evidence>
<dbReference type="InterPro" id="IPR051395">
    <property type="entry name" value="Cytochrome_c_Peroxidase/MauG"/>
</dbReference>
<evidence type="ECO:0000256" key="9">
    <source>
        <dbReference type="PIRSR" id="PIRSR000294-2"/>
    </source>
</evidence>
<evidence type="ECO:0000256" key="2">
    <source>
        <dbReference type="ARBA" id="ARBA00022617"/>
    </source>
</evidence>
<dbReference type="EMBL" id="FNAS01000010">
    <property type="protein sequence ID" value="SDE47719.1"/>
    <property type="molecule type" value="Genomic_DNA"/>
</dbReference>
<feature type="binding site" description="covalent" evidence="8">
    <location>
        <position position="223"/>
    </location>
    <ligand>
        <name>heme c</name>
        <dbReference type="ChEBI" id="CHEBI:61717"/>
        <label>2</label>
    </ligand>
</feature>
<comment type="subcellular location">
    <subcellularLocation>
        <location evidence="1">Periplasm</location>
    </subcellularLocation>
</comment>
<evidence type="ECO:0000256" key="6">
    <source>
        <dbReference type="ARBA" id="ARBA00023002"/>
    </source>
</evidence>
<name>A0A1G7D886_9FLAO</name>
<keyword evidence="7 9" id="KW-0408">Iron</keyword>
<organism evidence="11 12">
    <name type="scientific">Riemerella columbipharyngis</name>
    <dbReference type="NCBI Taxonomy" id="1071918"/>
    <lineage>
        <taxon>Bacteria</taxon>
        <taxon>Pseudomonadati</taxon>
        <taxon>Bacteroidota</taxon>
        <taxon>Flavobacteriia</taxon>
        <taxon>Flavobacteriales</taxon>
        <taxon>Weeksellaceae</taxon>
        <taxon>Riemerella</taxon>
    </lineage>
</organism>
<evidence type="ECO:0000256" key="5">
    <source>
        <dbReference type="ARBA" id="ARBA00022764"/>
    </source>
</evidence>
<feature type="binding site" description="axial binding residue" evidence="9">
    <location>
        <position position="224"/>
    </location>
    <ligand>
        <name>heme c</name>
        <dbReference type="ChEBI" id="CHEBI:61717"/>
        <label>2</label>
    </ligand>
    <ligandPart>
        <name>Fe</name>
        <dbReference type="ChEBI" id="CHEBI:18248"/>
    </ligandPart>
</feature>
<keyword evidence="11" id="KW-0575">Peroxidase</keyword>
<evidence type="ECO:0000256" key="3">
    <source>
        <dbReference type="ARBA" id="ARBA00022723"/>
    </source>
</evidence>
<dbReference type="Proteomes" id="UP000198517">
    <property type="component" value="Unassembled WGS sequence"/>
</dbReference>
<feature type="binding site" description="axial binding residue" evidence="9">
    <location>
        <position position="81"/>
    </location>
    <ligand>
        <name>heme c</name>
        <dbReference type="ChEBI" id="CHEBI:61717"/>
        <label>1</label>
    </ligand>
    <ligandPart>
        <name>Fe</name>
        <dbReference type="ChEBI" id="CHEBI:18248"/>
    </ligandPart>
</feature>
<comment type="cofactor">
    <cofactor evidence="8">
        <name>heme</name>
        <dbReference type="ChEBI" id="CHEBI:30413"/>
    </cofactor>
    <text evidence="8">Binds 2 heme groups.</text>
</comment>
<evidence type="ECO:0000313" key="12">
    <source>
        <dbReference type="Proteomes" id="UP000198517"/>
    </source>
</evidence>
<dbReference type="Pfam" id="PF00034">
    <property type="entry name" value="Cytochrom_C"/>
    <property type="match status" value="1"/>
</dbReference>
<evidence type="ECO:0000256" key="8">
    <source>
        <dbReference type="PIRSR" id="PIRSR000294-1"/>
    </source>
</evidence>
<dbReference type="InterPro" id="IPR004852">
    <property type="entry name" value="Di-haem_cyt_c_peroxidsae"/>
</dbReference>
<dbReference type="InterPro" id="IPR036909">
    <property type="entry name" value="Cyt_c-like_dom_sf"/>
</dbReference>
<evidence type="ECO:0000259" key="10">
    <source>
        <dbReference type="PROSITE" id="PS51007"/>
    </source>
</evidence>